<feature type="region of interest" description="Disordered" evidence="1">
    <location>
        <begin position="335"/>
        <end position="365"/>
    </location>
</feature>
<evidence type="ECO:0000313" key="3">
    <source>
        <dbReference type="Proteomes" id="UP000314294"/>
    </source>
</evidence>
<gene>
    <name evidence="2" type="ORF">EYF80_035894</name>
</gene>
<name>A0A4Z2GK85_9TELE</name>
<organism evidence="2 3">
    <name type="scientific">Liparis tanakae</name>
    <name type="common">Tanaka's snailfish</name>
    <dbReference type="NCBI Taxonomy" id="230148"/>
    <lineage>
        <taxon>Eukaryota</taxon>
        <taxon>Metazoa</taxon>
        <taxon>Chordata</taxon>
        <taxon>Craniata</taxon>
        <taxon>Vertebrata</taxon>
        <taxon>Euteleostomi</taxon>
        <taxon>Actinopterygii</taxon>
        <taxon>Neopterygii</taxon>
        <taxon>Teleostei</taxon>
        <taxon>Neoteleostei</taxon>
        <taxon>Acanthomorphata</taxon>
        <taxon>Eupercaria</taxon>
        <taxon>Perciformes</taxon>
        <taxon>Cottioidei</taxon>
        <taxon>Cottales</taxon>
        <taxon>Liparidae</taxon>
        <taxon>Liparis</taxon>
    </lineage>
</organism>
<evidence type="ECO:0000256" key="1">
    <source>
        <dbReference type="SAM" id="MobiDB-lite"/>
    </source>
</evidence>
<feature type="region of interest" description="Disordered" evidence="1">
    <location>
        <begin position="247"/>
        <end position="283"/>
    </location>
</feature>
<dbReference type="EMBL" id="SRLO01000502">
    <property type="protein sequence ID" value="TNN53917.1"/>
    <property type="molecule type" value="Genomic_DNA"/>
</dbReference>
<feature type="compositionally biased region" description="Gly residues" evidence="1">
    <location>
        <begin position="338"/>
        <end position="348"/>
    </location>
</feature>
<feature type="region of interest" description="Disordered" evidence="1">
    <location>
        <begin position="189"/>
        <end position="216"/>
    </location>
</feature>
<feature type="compositionally biased region" description="Polar residues" evidence="1">
    <location>
        <begin position="271"/>
        <end position="281"/>
    </location>
</feature>
<dbReference type="AlphaFoldDB" id="A0A4Z2GK85"/>
<feature type="compositionally biased region" description="Basic and acidic residues" evidence="1">
    <location>
        <begin position="247"/>
        <end position="266"/>
    </location>
</feature>
<reference evidence="2 3" key="1">
    <citation type="submission" date="2019-03" db="EMBL/GenBank/DDBJ databases">
        <title>First draft genome of Liparis tanakae, snailfish: a comprehensive survey of snailfish specific genes.</title>
        <authorList>
            <person name="Kim W."/>
            <person name="Song I."/>
            <person name="Jeong J.-H."/>
            <person name="Kim D."/>
            <person name="Kim S."/>
            <person name="Ryu S."/>
            <person name="Song J.Y."/>
            <person name="Lee S.K."/>
        </authorList>
    </citation>
    <scope>NUCLEOTIDE SEQUENCE [LARGE SCALE GENOMIC DNA]</scope>
    <source>
        <tissue evidence="2">Muscle</tissue>
    </source>
</reference>
<keyword evidence="3" id="KW-1185">Reference proteome</keyword>
<accession>A0A4Z2GK85</accession>
<evidence type="ECO:0000313" key="2">
    <source>
        <dbReference type="EMBL" id="TNN53917.1"/>
    </source>
</evidence>
<sequence length="410" mass="43582">MHAGRGPHPLVLEVLHQARHLAQVGLHLGLLVAEAVQLPPQVGHVGVEHGVHAGARRRLLLHQLPLGLQHLVLLLQEAHLQTPRPIREEQQPGALLRLRVPAVAHLVDEGGEAVVEGLDLLLLLGADHLDVGVDLQVQGGQQAPVHRHRRDGRLVGRAASAEAHVAELQSAPSLRRPPGVVPAGHLVASGVSPGGGAQRPLCRPAAGPPQPEKERLLKPWEGPLEEEEEEVEKPVVFKVLRDMVSERRAAGPERETRDSEGKESRADAASPSPSGIYQSRGGTRLAAVEAGEWRLRGVEGGGWRLRGVKTEGVEAEGRGGWRGVKAEVGKDQGEWRLRGGGVEGGAPGGPNTDQESSSITDKKLITGTSKGGGLISLYGAPHGDNGGLFPEKEPLWAGSDLIPSWYCLSR</sequence>
<proteinExistence type="predicted"/>
<comment type="caution">
    <text evidence="2">The sequence shown here is derived from an EMBL/GenBank/DDBJ whole genome shotgun (WGS) entry which is preliminary data.</text>
</comment>
<protein>
    <submittedName>
        <fullName evidence="2">Uncharacterized protein</fullName>
    </submittedName>
</protein>
<dbReference type="Proteomes" id="UP000314294">
    <property type="component" value="Unassembled WGS sequence"/>
</dbReference>